<evidence type="ECO:0000313" key="2">
    <source>
        <dbReference type="EnsemblProtists" id="Phyra84648"/>
    </source>
</evidence>
<dbReference type="VEuPathDB" id="FungiDB:KRP22_13644"/>
<dbReference type="HOGENOM" id="CLU_901589_0_0_1"/>
<reference evidence="3" key="1">
    <citation type="journal article" date="2006" name="Science">
        <title>Phytophthora genome sequences uncover evolutionary origins and mechanisms of pathogenesis.</title>
        <authorList>
            <person name="Tyler B.M."/>
            <person name="Tripathy S."/>
            <person name="Zhang X."/>
            <person name="Dehal P."/>
            <person name="Jiang R.H."/>
            <person name="Aerts A."/>
            <person name="Arredondo F.D."/>
            <person name="Baxter L."/>
            <person name="Bensasson D."/>
            <person name="Beynon J.L."/>
            <person name="Chapman J."/>
            <person name="Damasceno C.M."/>
            <person name="Dorrance A.E."/>
            <person name="Dou D."/>
            <person name="Dickerman A.W."/>
            <person name="Dubchak I.L."/>
            <person name="Garbelotto M."/>
            <person name="Gijzen M."/>
            <person name="Gordon S.G."/>
            <person name="Govers F."/>
            <person name="Grunwald N.J."/>
            <person name="Huang W."/>
            <person name="Ivors K.L."/>
            <person name="Jones R.W."/>
            <person name="Kamoun S."/>
            <person name="Krampis K."/>
            <person name="Lamour K.H."/>
            <person name="Lee M.K."/>
            <person name="McDonald W.H."/>
            <person name="Medina M."/>
            <person name="Meijer H.J."/>
            <person name="Nordberg E.K."/>
            <person name="Maclean D.J."/>
            <person name="Ospina-Giraldo M.D."/>
            <person name="Morris P.F."/>
            <person name="Phuntumart V."/>
            <person name="Putnam N.H."/>
            <person name="Rash S."/>
            <person name="Rose J.K."/>
            <person name="Sakihama Y."/>
            <person name="Salamov A.A."/>
            <person name="Savidor A."/>
            <person name="Scheuring C.F."/>
            <person name="Smith B.M."/>
            <person name="Sobral B.W."/>
            <person name="Terry A."/>
            <person name="Torto-Alalibo T.A."/>
            <person name="Win J."/>
            <person name="Xu Z."/>
            <person name="Zhang H."/>
            <person name="Grigoriev I.V."/>
            <person name="Rokhsar D.S."/>
            <person name="Boore J.L."/>
        </authorList>
    </citation>
    <scope>NUCLEOTIDE SEQUENCE [LARGE SCALE GENOMIC DNA]</scope>
    <source>
        <strain evidence="3">Pr102</strain>
    </source>
</reference>
<accession>H3H2M9</accession>
<dbReference type="InParanoid" id="H3H2M9"/>
<reference evidence="2" key="2">
    <citation type="submission" date="2015-06" db="UniProtKB">
        <authorList>
            <consortium name="EnsemblProtists"/>
        </authorList>
    </citation>
    <scope>IDENTIFICATION</scope>
    <source>
        <strain evidence="2">Pr102</strain>
    </source>
</reference>
<evidence type="ECO:0000313" key="3">
    <source>
        <dbReference type="Proteomes" id="UP000005238"/>
    </source>
</evidence>
<sequence length="309" mass="34869">METKQATSTARESLIDTVERLRIELRRKEEESCVAQTEFTELSASSREVEQELESDISRLSRLSGEQEHTIVDLGRRLQNERRRAISAETQSSALGEQVAQLRQRLQALEQGNDDLRIKVRRLEGTEEDLAHRLERAQEEVVFAQLELEVFAEEAGQATTTSNSRIRDLTAELDKYKALVGFVSRVIAGECDSDEDAEGPLNTASGNPAVSKKADTIKATGKSEQELFEVVKNLRAELQIKTEQLQTTEDRYDKFVFASHELEKALASENADLKTSRAEVQAENVLLRCLLQTERERSAMEPWRHGALP</sequence>
<evidence type="ECO:0000256" key="1">
    <source>
        <dbReference type="SAM" id="Coils"/>
    </source>
</evidence>
<dbReference type="EnsemblProtists" id="Phyra84648">
    <property type="protein sequence ID" value="Phyra84648"/>
    <property type="gene ID" value="Phyra84648"/>
</dbReference>
<name>H3H2M9_PHYRM</name>
<dbReference type="AlphaFoldDB" id="H3H2M9"/>
<keyword evidence="3" id="KW-1185">Reference proteome</keyword>
<proteinExistence type="predicted"/>
<feature type="coiled-coil region" evidence="1">
    <location>
        <begin position="92"/>
        <end position="154"/>
    </location>
</feature>
<dbReference type="VEuPathDB" id="FungiDB:KRP23_9700"/>
<dbReference type="EMBL" id="DS566116">
    <property type="status" value="NOT_ANNOTATED_CDS"/>
    <property type="molecule type" value="Genomic_DNA"/>
</dbReference>
<organism evidence="2 3">
    <name type="scientific">Phytophthora ramorum</name>
    <name type="common">Sudden oak death agent</name>
    <dbReference type="NCBI Taxonomy" id="164328"/>
    <lineage>
        <taxon>Eukaryota</taxon>
        <taxon>Sar</taxon>
        <taxon>Stramenopiles</taxon>
        <taxon>Oomycota</taxon>
        <taxon>Peronosporomycetes</taxon>
        <taxon>Peronosporales</taxon>
        <taxon>Peronosporaceae</taxon>
        <taxon>Phytophthora</taxon>
    </lineage>
</organism>
<dbReference type="Gene3D" id="6.10.250.1080">
    <property type="match status" value="1"/>
</dbReference>
<protein>
    <submittedName>
        <fullName evidence="2">Uncharacterized protein</fullName>
    </submittedName>
</protein>
<dbReference type="eggNOG" id="ENOG502SV1V">
    <property type="taxonomic scope" value="Eukaryota"/>
</dbReference>
<keyword evidence="1" id="KW-0175">Coiled coil</keyword>
<dbReference type="Proteomes" id="UP000005238">
    <property type="component" value="Unassembled WGS sequence"/>
</dbReference>
<dbReference type="STRING" id="164328.H3H2M9"/>